<gene>
    <name evidence="2" type="ORF">E2C01_066090</name>
</gene>
<evidence type="ECO:0000313" key="2">
    <source>
        <dbReference type="EMBL" id="MPC71800.1"/>
    </source>
</evidence>
<proteinExistence type="predicted"/>
<keyword evidence="3" id="KW-1185">Reference proteome</keyword>
<protein>
    <submittedName>
        <fullName evidence="2">Uncharacterized protein</fullName>
    </submittedName>
</protein>
<evidence type="ECO:0000256" key="1">
    <source>
        <dbReference type="SAM" id="MobiDB-lite"/>
    </source>
</evidence>
<dbReference type="Proteomes" id="UP000324222">
    <property type="component" value="Unassembled WGS sequence"/>
</dbReference>
<organism evidence="2 3">
    <name type="scientific">Portunus trituberculatus</name>
    <name type="common">Swimming crab</name>
    <name type="synonym">Neptunus trituberculatus</name>
    <dbReference type="NCBI Taxonomy" id="210409"/>
    <lineage>
        <taxon>Eukaryota</taxon>
        <taxon>Metazoa</taxon>
        <taxon>Ecdysozoa</taxon>
        <taxon>Arthropoda</taxon>
        <taxon>Crustacea</taxon>
        <taxon>Multicrustacea</taxon>
        <taxon>Malacostraca</taxon>
        <taxon>Eumalacostraca</taxon>
        <taxon>Eucarida</taxon>
        <taxon>Decapoda</taxon>
        <taxon>Pleocyemata</taxon>
        <taxon>Brachyura</taxon>
        <taxon>Eubrachyura</taxon>
        <taxon>Portunoidea</taxon>
        <taxon>Portunidae</taxon>
        <taxon>Portuninae</taxon>
        <taxon>Portunus</taxon>
    </lineage>
</organism>
<accession>A0A5B7HHA7</accession>
<feature type="compositionally biased region" description="Basic and acidic residues" evidence="1">
    <location>
        <begin position="12"/>
        <end position="22"/>
    </location>
</feature>
<feature type="region of interest" description="Disordered" evidence="1">
    <location>
        <begin position="1"/>
        <end position="28"/>
    </location>
</feature>
<dbReference type="AlphaFoldDB" id="A0A5B7HHA7"/>
<feature type="region of interest" description="Disordered" evidence="1">
    <location>
        <begin position="47"/>
        <end position="82"/>
    </location>
</feature>
<reference evidence="2 3" key="1">
    <citation type="submission" date="2019-05" db="EMBL/GenBank/DDBJ databases">
        <title>Another draft genome of Portunus trituberculatus and its Hox gene families provides insights of decapod evolution.</title>
        <authorList>
            <person name="Jeong J.-H."/>
            <person name="Song I."/>
            <person name="Kim S."/>
            <person name="Choi T."/>
            <person name="Kim D."/>
            <person name="Ryu S."/>
            <person name="Kim W."/>
        </authorList>
    </citation>
    <scope>NUCLEOTIDE SEQUENCE [LARGE SCALE GENOMIC DNA]</scope>
    <source>
        <tissue evidence="2">Muscle</tissue>
    </source>
</reference>
<evidence type="ECO:0000313" key="3">
    <source>
        <dbReference type="Proteomes" id="UP000324222"/>
    </source>
</evidence>
<comment type="caution">
    <text evidence="2">The sequence shown here is derived from an EMBL/GenBank/DDBJ whole genome shotgun (WGS) entry which is preliminary data.</text>
</comment>
<name>A0A5B7HHA7_PORTR</name>
<sequence length="82" mass="9116">MLLPAYCAPKSVVDKEREKGDEAPQLPIIVAQPPLPLKSATYTRIHQPAPRHPAQNYPEQDKAGVSRDPPTWTVMELTSKSK</sequence>
<dbReference type="EMBL" id="VSRR010033588">
    <property type="protein sequence ID" value="MPC71800.1"/>
    <property type="molecule type" value="Genomic_DNA"/>
</dbReference>